<dbReference type="SUPFAM" id="SSF103473">
    <property type="entry name" value="MFS general substrate transporter"/>
    <property type="match status" value="1"/>
</dbReference>
<dbReference type="Proteomes" id="UP000268093">
    <property type="component" value="Unassembled WGS sequence"/>
</dbReference>
<evidence type="ECO:0000256" key="6">
    <source>
        <dbReference type="SAM" id="Phobius"/>
    </source>
</evidence>
<comment type="caution">
    <text evidence="8">The sequence shown here is derived from an EMBL/GenBank/DDBJ whole genome shotgun (WGS) entry which is preliminary data.</text>
</comment>
<feature type="domain" description="Major facilitator superfamily (MFS) profile" evidence="7">
    <location>
        <begin position="1"/>
        <end position="176"/>
    </location>
</feature>
<evidence type="ECO:0000256" key="2">
    <source>
        <dbReference type="ARBA" id="ARBA00010992"/>
    </source>
</evidence>
<dbReference type="PANTHER" id="PTHR48022">
    <property type="entry name" value="PLASTIDIC GLUCOSE TRANSPORTER 4"/>
    <property type="match status" value="1"/>
</dbReference>
<gene>
    <name evidence="8" type="ORF">BC936DRAFT_141442</name>
</gene>
<feature type="non-terminal residue" evidence="8">
    <location>
        <position position="176"/>
    </location>
</feature>
<dbReference type="Gene3D" id="1.20.1250.20">
    <property type="entry name" value="MFS general substrate transporter like domains"/>
    <property type="match status" value="1"/>
</dbReference>
<keyword evidence="9" id="KW-1185">Reference proteome</keyword>
<keyword evidence="5 6" id="KW-0472">Membrane</keyword>
<dbReference type="EMBL" id="RBNI01019661">
    <property type="protein sequence ID" value="RUO96790.1"/>
    <property type="molecule type" value="Genomic_DNA"/>
</dbReference>
<protein>
    <submittedName>
        <fullName evidence="8">Transporter-domain-containing protein</fullName>
    </submittedName>
</protein>
<keyword evidence="4 6" id="KW-1133">Transmembrane helix</keyword>
<sequence length="176" mass="19761">MPFCPTDHSEIAPPRIRGRLITLFQLAITLGIALGYFVDLGTQNLEGSASWRVPFAIQIVTSVALAAGCLVLPYRFSSTSTWFCSDYVLRRSVLITHFPISPRWLIYYGRDEEGLAALASMRAGGDRTDVDVVREYGEIRAEIKLEREMAETSWIELVKGTVLKRTLIGVFIQTFQ</sequence>
<accession>A0A433A267</accession>
<dbReference type="GO" id="GO:0005351">
    <property type="term" value="F:carbohydrate:proton symporter activity"/>
    <property type="evidence" value="ECO:0007669"/>
    <property type="project" value="TreeGrafter"/>
</dbReference>
<comment type="subcellular location">
    <subcellularLocation>
        <location evidence="1">Membrane</location>
        <topology evidence="1">Multi-pass membrane protein</topology>
    </subcellularLocation>
</comment>
<feature type="transmembrane region" description="Helical" evidence="6">
    <location>
        <begin position="20"/>
        <end position="38"/>
    </location>
</feature>
<dbReference type="InterPro" id="IPR005828">
    <property type="entry name" value="MFS_sugar_transport-like"/>
</dbReference>
<evidence type="ECO:0000256" key="5">
    <source>
        <dbReference type="ARBA" id="ARBA00023136"/>
    </source>
</evidence>
<dbReference type="Pfam" id="PF00083">
    <property type="entry name" value="Sugar_tr"/>
    <property type="match status" value="2"/>
</dbReference>
<dbReference type="PANTHER" id="PTHR48022:SF2">
    <property type="entry name" value="PLASTIDIC GLUCOSE TRANSPORTER 4"/>
    <property type="match status" value="1"/>
</dbReference>
<evidence type="ECO:0000256" key="1">
    <source>
        <dbReference type="ARBA" id="ARBA00004141"/>
    </source>
</evidence>
<dbReference type="PROSITE" id="PS50850">
    <property type="entry name" value="MFS"/>
    <property type="match status" value="1"/>
</dbReference>
<proteinExistence type="inferred from homology"/>
<dbReference type="InterPro" id="IPR036259">
    <property type="entry name" value="MFS_trans_sf"/>
</dbReference>
<evidence type="ECO:0000259" key="7">
    <source>
        <dbReference type="PROSITE" id="PS50850"/>
    </source>
</evidence>
<organism evidence="8 9">
    <name type="scientific">Jimgerdemannia flammicorona</name>
    <dbReference type="NCBI Taxonomy" id="994334"/>
    <lineage>
        <taxon>Eukaryota</taxon>
        <taxon>Fungi</taxon>
        <taxon>Fungi incertae sedis</taxon>
        <taxon>Mucoromycota</taxon>
        <taxon>Mucoromycotina</taxon>
        <taxon>Endogonomycetes</taxon>
        <taxon>Endogonales</taxon>
        <taxon>Endogonaceae</taxon>
        <taxon>Jimgerdemannia</taxon>
    </lineage>
</organism>
<dbReference type="GO" id="GO:0016020">
    <property type="term" value="C:membrane"/>
    <property type="evidence" value="ECO:0007669"/>
    <property type="project" value="UniProtKB-SubCell"/>
</dbReference>
<dbReference type="InterPro" id="IPR020846">
    <property type="entry name" value="MFS_dom"/>
</dbReference>
<comment type="similarity">
    <text evidence="2">Belongs to the major facilitator superfamily. Sugar transporter (TC 2.A.1.1) family.</text>
</comment>
<dbReference type="OrthoDB" id="4142200at2759"/>
<evidence type="ECO:0000256" key="4">
    <source>
        <dbReference type="ARBA" id="ARBA00022989"/>
    </source>
</evidence>
<evidence type="ECO:0000313" key="9">
    <source>
        <dbReference type="Proteomes" id="UP000268093"/>
    </source>
</evidence>
<evidence type="ECO:0000313" key="8">
    <source>
        <dbReference type="EMBL" id="RUO96790.1"/>
    </source>
</evidence>
<feature type="transmembrane region" description="Helical" evidence="6">
    <location>
        <begin position="50"/>
        <end position="72"/>
    </location>
</feature>
<reference evidence="8 9" key="1">
    <citation type="journal article" date="2018" name="New Phytol.">
        <title>Phylogenomics of Endogonaceae and evolution of mycorrhizas within Mucoromycota.</title>
        <authorList>
            <person name="Chang Y."/>
            <person name="Desiro A."/>
            <person name="Na H."/>
            <person name="Sandor L."/>
            <person name="Lipzen A."/>
            <person name="Clum A."/>
            <person name="Barry K."/>
            <person name="Grigoriev I.V."/>
            <person name="Martin F.M."/>
            <person name="Stajich J.E."/>
            <person name="Smith M.E."/>
            <person name="Bonito G."/>
            <person name="Spatafora J.W."/>
        </authorList>
    </citation>
    <scope>NUCLEOTIDE SEQUENCE [LARGE SCALE GENOMIC DNA]</scope>
    <source>
        <strain evidence="8 9">GMNB39</strain>
    </source>
</reference>
<dbReference type="AlphaFoldDB" id="A0A433A267"/>
<name>A0A433A267_9FUNG</name>
<dbReference type="InterPro" id="IPR050360">
    <property type="entry name" value="MFS_Sugar_Transporters"/>
</dbReference>
<keyword evidence="3 6" id="KW-0812">Transmembrane</keyword>
<evidence type="ECO:0000256" key="3">
    <source>
        <dbReference type="ARBA" id="ARBA00022692"/>
    </source>
</evidence>